<dbReference type="SUPFAM" id="SSF53807">
    <property type="entry name" value="Helical backbone' metal receptor"/>
    <property type="match status" value="1"/>
</dbReference>
<dbReference type="KEGG" id="nda:Ndas_2437"/>
<evidence type="ECO:0000259" key="3">
    <source>
        <dbReference type="PROSITE" id="PS50983"/>
    </source>
</evidence>
<dbReference type="EMBL" id="CP002040">
    <property type="protein sequence ID" value="ADH67857.1"/>
    <property type="molecule type" value="Genomic_DNA"/>
</dbReference>
<dbReference type="PANTHER" id="PTHR30535">
    <property type="entry name" value="VITAMIN B12-BINDING PROTEIN"/>
    <property type="match status" value="1"/>
</dbReference>
<dbReference type="Pfam" id="PF01497">
    <property type="entry name" value="Peripla_BP_2"/>
    <property type="match status" value="1"/>
</dbReference>
<dbReference type="OrthoDB" id="9797850at2"/>
<dbReference type="PROSITE" id="PS50983">
    <property type="entry name" value="FE_B12_PBP"/>
    <property type="match status" value="1"/>
</dbReference>
<proteinExistence type="inferred from homology"/>
<dbReference type="STRING" id="446468.Ndas_2437"/>
<keyword evidence="5" id="KW-1185">Reference proteome</keyword>
<dbReference type="PROSITE" id="PS51257">
    <property type="entry name" value="PROKAR_LIPOPROTEIN"/>
    <property type="match status" value="1"/>
</dbReference>
<feature type="chain" id="PRO_5038725431" evidence="2">
    <location>
        <begin position="30"/>
        <end position="348"/>
    </location>
</feature>
<evidence type="ECO:0000256" key="2">
    <source>
        <dbReference type="SAM" id="SignalP"/>
    </source>
</evidence>
<organism evidence="4 5">
    <name type="scientific">Nocardiopsis dassonvillei (strain ATCC 23218 / DSM 43111 / CIP 107115 / JCM 7437 / KCTC 9190 / NBRC 14626 / NCTC 10488 / NRRL B-5397 / IMRU 509)</name>
    <name type="common">Actinomadura dassonvillei</name>
    <dbReference type="NCBI Taxonomy" id="446468"/>
    <lineage>
        <taxon>Bacteria</taxon>
        <taxon>Bacillati</taxon>
        <taxon>Actinomycetota</taxon>
        <taxon>Actinomycetes</taxon>
        <taxon>Streptosporangiales</taxon>
        <taxon>Nocardiopsidaceae</taxon>
        <taxon>Nocardiopsis</taxon>
    </lineage>
</organism>
<dbReference type="GeneID" id="91485014"/>
<comment type="similarity">
    <text evidence="1">Belongs to the bacterial solute-binding protein 8 family.</text>
</comment>
<dbReference type="PANTHER" id="PTHR30535:SF7">
    <property type="entry name" value="IRON(III) DICITRATE-BINDING PROTEIN"/>
    <property type="match status" value="1"/>
</dbReference>
<dbReference type="InterPro" id="IPR002491">
    <property type="entry name" value="ABC_transptr_periplasmic_BD"/>
</dbReference>
<evidence type="ECO:0000313" key="4">
    <source>
        <dbReference type="EMBL" id="ADH67857.1"/>
    </source>
</evidence>
<dbReference type="AlphaFoldDB" id="D7AWR0"/>
<protein>
    <submittedName>
        <fullName evidence="4">Periplasmic binding protein</fullName>
    </submittedName>
</protein>
<dbReference type="InterPro" id="IPR050902">
    <property type="entry name" value="ABC_Transporter_SBP"/>
</dbReference>
<dbReference type="HOGENOM" id="CLU_038034_7_2_11"/>
<feature type="signal peptide" evidence="2">
    <location>
        <begin position="1"/>
        <end position="29"/>
    </location>
</feature>
<dbReference type="eggNOG" id="COG0614">
    <property type="taxonomic scope" value="Bacteria"/>
</dbReference>
<accession>D7AWR0</accession>
<dbReference type="RefSeq" id="WP_013153464.1">
    <property type="nucleotide sequence ID" value="NC_014210.1"/>
</dbReference>
<keyword evidence="2" id="KW-0732">Signal</keyword>
<reference evidence="4 5" key="1">
    <citation type="journal article" date="2010" name="Stand. Genomic Sci.">
        <title>Complete genome sequence of Nocardiopsis dassonvillei type strain (IMRU 509).</title>
        <authorList>
            <person name="Sun H."/>
            <person name="Lapidus A."/>
            <person name="Nolan M."/>
            <person name="Lucas S."/>
            <person name="Del Rio T.G."/>
            <person name="Tice H."/>
            <person name="Cheng J.F."/>
            <person name="Tapia R."/>
            <person name="Han C."/>
            <person name="Goodwin L."/>
            <person name="Pitluck S."/>
            <person name="Pagani I."/>
            <person name="Ivanova N."/>
            <person name="Mavromatis K."/>
            <person name="Mikhailova N."/>
            <person name="Pati A."/>
            <person name="Chen A."/>
            <person name="Palaniappan K."/>
            <person name="Land M."/>
            <person name="Hauser L."/>
            <person name="Chang Y.J."/>
            <person name="Jeffries C.D."/>
            <person name="Djao O.D."/>
            <person name="Rohde M."/>
            <person name="Sikorski J."/>
            <person name="Goker M."/>
            <person name="Woyke T."/>
            <person name="Bristow J."/>
            <person name="Eisen J.A."/>
            <person name="Markowitz V."/>
            <person name="Hugenholtz P."/>
            <person name="Kyrpides N.C."/>
            <person name="Klenk H.P."/>
        </authorList>
    </citation>
    <scope>NUCLEOTIDE SEQUENCE [LARGE SCALE GENOMIC DNA]</scope>
    <source>
        <strain evidence="5">ATCC 23218 / DSM 43111 / CIP 107115 / JCM 7437 / KCTC 9190 / NBRC 14626 / NCTC 10488 / NRRL B-5397 / IMRU 509</strain>
    </source>
</reference>
<name>D7AWR0_NOCDD</name>
<feature type="domain" description="Fe/B12 periplasmic-binding" evidence="3">
    <location>
        <begin position="59"/>
        <end position="348"/>
    </location>
</feature>
<dbReference type="Proteomes" id="UP000002219">
    <property type="component" value="Chromosome 1"/>
</dbReference>
<gene>
    <name evidence="4" type="ordered locus">Ndas_2437</name>
</gene>
<evidence type="ECO:0000256" key="1">
    <source>
        <dbReference type="ARBA" id="ARBA00008814"/>
    </source>
</evidence>
<evidence type="ECO:0000313" key="5">
    <source>
        <dbReference type="Proteomes" id="UP000002219"/>
    </source>
</evidence>
<sequence>MKPTGARAVRYRLPACAALALLLATTACGGGSAAPSPEAAGETIRNCGVDVAADSPPERVFAAYQPAIETAHALGLSDRLVGTAFLDAAVLEEYADAQAGQEYYPNLPSREELLSHGPDFVLAGFNDVFTDENLGTRASLRELGIGSWIPAPLCPSGDGRTDATIDPASVTMDNVYADLRNLGALFDARERAEEVIADMEGTIGGVTEALEGGVPEEDRPSVMVGRPSDQGFRVAGGQDFSTEIIRLAGGVNAFADLDGGRNHDVAVEDVIARDPDFILVDVCCDARMTAADAAPDVERITADPVLANLTAVTEEQVEEFTFADRSAGVRSAAAVETVARILHPGLFG</sequence>
<dbReference type="Gene3D" id="3.40.50.1980">
    <property type="entry name" value="Nitrogenase molybdenum iron protein domain"/>
    <property type="match status" value="2"/>
</dbReference>